<evidence type="ECO:0000313" key="2">
    <source>
        <dbReference type="Proteomes" id="UP000006462"/>
    </source>
</evidence>
<dbReference type="Pfam" id="PF09719">
    <property type="entry name" value="C_GCAxxG_C_C"/>
    <property type="match status" value="1"/>
</dbReference>
<gene>
    <name evidence="1" type="ORF">HMPREF7215_1511</name>
</gene>
<comment type="caution">
    <text evidence="1">The sequence shown here is derived from an EMBL/GenBank/DDBJ whole genome shotgun (WGS) entry which is preliminary data.</text>
</comment>
<dbReference type="RefSeq" id="WP_009165578.1">
    <property type="nucleotide sequence ID" value="NZ_ADFP01000101.1"/>
</dbReference>
<dbReference type="EMBL" id="ADFP01000101">
    <property type="protein sequence ID" value="EFB89982.1"/>
    <property type="molecule type" value="Genomic_DNA"/>
</dbReference>
<name>A0ABP2HRM0_9BACT</name>
<organism evidence="1 2">
    <name type="scientific">Pyramidobacter piscolens W5455</name>
    <dbReference type="NCBI Taxonomy" id="352165"/>
    <lineage>
        <taxon>Bacteria</taxon>
        <taxon>Thermotogati</taxon>
        <taxon>Synergistota</taxon>
        <taxon>Synergistia</taxon>
        <taxon>Synergistales</taxon>
        <taxon>Dethiosulfovibrionaceae</taxon>
        <taxon>Pyramidobacter</taxon>
    </lineage>
</organism>
<protein>
    <submittedName>
        <fullName evidence="1">Oxidoreductase</fullName>
    </submittedName>
</protein>
<accession>A0ABP2HRM0</accession>
<proteinExistence type="predicted"/>
<reference evidence="1 2" key="1">
    <citation type="submission" date="2009-12" db="EMBL/GenBank/DDBJ databases">
        <authorList>
            <person name="Shrivastava S."/>
            <person name="Madupu R."/>
            <person name="Durkin A.S."/>
            <person name="Torralba M."/>
            <person name="Methe B."/>
            <person name="Sutton G.G."/>
            <person name="Strausberg R.L."/>
            <person name="Nelson K.E."/>
        </authorList>
    </citation>
    <scope>NUCLEOTIDE SEQUENCE [LARGE SCALE GENOMIC DNA]</scope>
    <source>
        <strain evidence="1 2">W5455</strain>
    </source>
</reference>
<dbReference type="GeneID" id="90985057"/>
<evidence type="ECO:0000313" key="1">
    <source>
        <dbReference type="EMBL" id="EFB89982.1"/>
    </source>
</evidence>
<sequence length="168" mass="18273">MHDGSKECQCGARAGADRWLENLDALVGELNADQHFCCSQTVLAIGMRRLGIDDPDLLRAMEGFCGGACGGACGALAGGAALMGLYLGKGTAREPRSETIKQYVKELTETFRAYWKGTTCESIIHDDAGLRKRICPNVIAGAVEMVWSILGEHGIDLDRRKIDRMPWQ</sequence>
<dbReference type="InterPro" id="IPR010181">
    <property type="entry name" value="CGCAxxGCC_motif"/>
</dbReference>
<keyword evidence="2" id="KW-1185">Reference proteome</keyword>
<dbReference type="NCBIfam" id="NF045669">
    <property type="entry name" value="DVU1555_fam_CGA"/>
    <property type="match status" value="1"/>
</dbReference>
<dbReference type="Proteomes" id="UP000006462">
    <property type="component" value="Unassembled WGS sequence"/>
</dbReference>